<feature type="region of interest" description="Disordered" evidence="1">
    <location>
        <begin position="1"/>
        <end position="41"/>
    </location>
</feature>
<feature type="domain" description="Mitochondrial splicing suppressor 51-like C-terminal" evidence="2">
    <location>
        <begin position="248"/>
        <end position="397"/>
    </location>
</feature>
<feature type="compositionally biased region" description="Low complexity" evidence="1">
    <location>
        <begin position="65"/>
        <end position="88"/>
    </location>
</feature>
<sequence>MSSFGPSDEPNTVHTTTTTTTTVPNAASDDTVPSGFEPLPTDTEFYTAAGEGGTFDNFIGDVNNSDSESSFGDFEEFSQTPSTVSTTVSKSMADDVLEGLESDYVTTVSRTPQVNAQLNEMTRKLQENLDAESLLPEPSPKAAQSVPPPPGPETRGKPPPVIDIDAVKRSIASIRLKNPRLTSALDNGSSRIPLPSLSPPPNQILVPPHPIIPFAPLSSFYKSTPKALQSRGNLSRSCTLCAAISLLSLPLQSVDLTVDVLGCDIRDSDTPGTVVKYFSPAVRWLTSKGCSSVVLRFVGPNVVCSTNFDNYTFFKSTYDVFMRSGSYVVPDLCVAYNAGIWGYESWDCTVKLMKGVTFLVTSYTVEEGEDDYERVKELRGGEGVCVLEPEENFYGSGEERRTESKKEGRVYKENKCWQIWRF</sequence>
<dbReference type="Pfam" id="PF20179">
    <property type="entry name" value="MSS51_C"/>
    <property type="match status" value="1"/>
</dbReference>
<feature type="compositionally biased region" description="Polar residues" evidence="1">
    <location>
        <begin position="1"/>
        <end position="14"/>
    </location>
</feature>
<evidence type="ECO:0000313" key="4">
    <source>
        <dbReference type="Proteomes" id="UP001165085"/>
    </source>
</evidence>
<comment type="caution">
    <text evidence="3">The sequence shown here is derived from an EMBL/GenBank/DDBJ whole genome shotgun (WGS) entry which is preliminary data.</text>
</comment>
<organism evidence="3 4">
    <name type="scientific">Triparma strigata</name>
    <dbReference type="NCBI Taxonomy" id="1606541"/>
    <lineage>
        <taxon>Eukaryota</taxon>
        <taxon>Sar</taxon>
        <taxon>Stramenopiles</taxon>
        <taxon>Ochrophyta</taxon>
        <taxon>Bolidophyceae</taxon>
        <taxon>Parmales</taxon>
        <taxon>Triparmaceae</taxon>
        <taxon>Triparma</taxon>
    </lineage>
</organism>
<name>A0A9W7E354_9STRA</name>
<feature type="compositionally biased region" description="Pro residues" evidence="1">
    <location>
        <begin position="146"/>
        <end position="161"/>
    </location>
</feature>
<gene>
    <name evidence="3" type="ORF">TrST_g1146</name>
</gene>
<dbReference type="PANTHER" id="PTHR28069">
    <property type="entry name" value="GH20023P"/>
    <property type="match status" value="1"/>
</dbReference>
<dbReference type="AlphaFoldDB" id="A0A9W7E354"/>
<accession>A0A9W7E354</accession>
<reference evidence="4" key="1">
    <citation type="journal article" date="2023" name="Commun. Biol.">
        <title>Genome analysis of Parmales, the sister group of diatoms, reveals the evolutionary specialization of diatoms from phago-mixotrophs to photoautotrophs.</title>
        <authorList>
            <person name="Ban H."/>
            <person name="Sato S."/>
            <person name="Yoshikawa S."/>
            <person name="Yamada K."/>
            <person name="Nakamura Y."/>
            <person name="Ichinomiya M."/>
            <person name="Sato N."/>
            <person name="Blanc-Mathieu R."/>
            <person name="Endo H."/>
            <person name="Kuwata A."/>
            <person name="Ogata H."/>
        </authorList>
    </citation>
    <scope>NUCLEOTIDE SEQUENCE [LARGE SCALE GENOMIC DNA]</scope>
    <source>
        <strain evidence="4">NIES 3701</strain>
    </source>
</reference>
<dbReference type="InterPro" id="IPR046824">
    <property type="entry name" value="Mss51-like_C"/>
</dbReference>
<proteinExistence type="predicted"/>
<protein>
    <recommendedName>
        <fullName evidence="2">Mitochondrial splicing suppressor 51-like C-terminal domain-containing protein</fullName>
    </recommendedName>
</protein>
<dbReference type="Proteomes" id="UP001165085">
    <property type="component" value="Unassembled WGS sequence"/>
</dbReference>
<dbReference type="OrthoDB" id="432970at2759"/>
<evidence type="ECO:0000256" key="1">
    <source>
        <dbReference type="SAM" id="MobiDB-lite"/>
    </source>
</evidence>
<feature type="region of interest" description="Disordered" evidence="1">
    <location>
        <begin position="58"/>
        <end position="88"/>
    </location>
</feature>
<evidence type="ECO:0000313" key="3">
    <source>
        <dbReference type="EMBL" id="GMH64098.1"/>
    </source>
</evidence>
<keyword evidence="4" id="KW-1185">Reference proteome</keyword>
<feature type="region of interest" description="Disordered" evidence="1">
    <location>
        <begin position="134"/>
        <end position="161"/>
    </location>
</feature>
<dbReference type="PANTHER" id="PTHR28069:SF2">
    <property type="entry name" value="GH20023P"/>
    <property type="match status" value="1"/>
</dbReference>
<evidence type="ECO:0000259" key="2">
    <source>
        <dbReference type="Pfam" id="PF20179"/>
    </source>
</evidence>
<dbReference type="EMBL" id="BRXY01000091">
    <property type="protein sequence ID" value="GMH64098.1"/>
    <property type="molecule type" value="Genomic_DNA"/>
</dbReference>